<evidence type="ECO:0000313" key="2">
    <source>
        <dbReference type="EMBL" id="DAD86445.1"/>
    </source>
</evidence>
<reference evidence="2" key="1">
    <citation type="journal article" date="2021" name="Proc. Natl. Acad. Sci. U.S.A.">
        <title>A Catalog of Tens of Thousands of Viruses from Human Metagenomes Reveals Hidden Associations with Chronic Diseases.</title>
        <authorList>
            <person name="Tisza M.J."/>
            <person name="Buck C.B."/>
        </authorList>
    </citation>
    <scope>NUCLEOTIDE SEQUENCE</scope>
    <source>
        <strain evidence="2">CtsBB38</strain>
    </source>
</reference>
<name>A0A8S5MVL2_9CAUD</name>
<evidence type="ECO:0000256" key="1">
    <source>
        <dbReference type="SAM" id="Phobius"/>
    </source>
</evidence>
<proteinExistence type="predicted"/>
<feature type="transmembrane region" description="Helical" evidence="1">
    <location>
        <begin position="15"/>
        <end position="32"/>
    </location>
</feature>
<protein>
    <submittedName>
        <fullName evidence="2">Holin</fullName>
    </submittedName>
</protein>
<keyword evidence="1" id="KW-0472">Membrane</keyword>
<organism evidence="2">
    <name type="scientific">Siphoviridae sp. ctsBB38</name>
    <dbReference type="NCBI Taxonomy" id="2826482"/>
    <lineage>
        <taxon>Viruses</taxon>
        <taxon>Duplodnaviria</taxon>
        <taxon>Heunggongvirae</taxon>
        <taxon>Uroviricota</taxon>
        <taxon>Caudoviricetes</taxon>
    </lineage>
</organism>
<dbReference type="InterPro" id="IPR006485">
    <property type="entry name" value="Phage-like_holin"/>
</dbReference>
<keyword evidence="1" id="KW-0812">Transmembrane</keyword>
<feature type="transmembrane region" description="Helical" evidence="1">
    <location>
        <begin position="44"/>
        <end position="66"/>
    </location>
</feature>
<dbReference type="EMBL" id="BK014999">
    <property type="protein sequence ID" value="DAD86445.1"/>
    <property type="molecule type" value="Genomic_DNA"/>
</dbReference>
<sequence length="80" mass="8895">MKQFLFNHPKLRNPYFYLSVVALIFSASGVDFNQLTSWELLGQALLNIVDNPVSVVAVITAFLGIWNDNSTKGLDGISHK</sequence>
<keyword evidence="1" id="KW-1133">Transmembrane helix</keyword>
<dbReference type="Pfam" id="PF04531">
    <property type="entry name" value="Phage_holin_1"/>
    <property type="match status" value="1"/>
</dbReference>
<accession>A0A8S5MVL2</accession>